<feature type="chain" id="PRO_5037188219" description="Lipoprotein" evidence="2">
    <location>
        <begin position="18"/>
        <end position="262"/>
    </location>
</feature>
<keyword evidence="4" id="KW-1185">Reference proteome</keyword>
<dbReference type="PROSITE" id="PS51257">
    <property type="entry name" value="PROKAR_LIPOPROTEIN"/>
    <property type="match status" value="1"/>
</dbReference>
<evidence type="ECO:0000256" key="2">
    <source>
        <dbReference type="SAM" id="SignalP"/>
    </source>
</evidence>
<dbReference type="AlphaFoldDB" id="A0A938WNT5"/>
<feature type="signal peptide" evidence="2">
    <location>
        <begin position="1"/>
        <end position="17"/>
    </location>
</feature>
<dbReference type="EMBL" id="JACJJL010000027">
    <property type="protein sequence ID" value="MBM6662700.1"/>
    <property type="molecule type" value="Genomic_DNA"/>
</dbReference>
<keyword evidence="1" id="KW-0175">Coiled coil</keyword>
<comment type="caution">
    <text evidence="3">The sequence shown here is derived from an EMBL/GenBank/DDBJ whole genome shotgun (WGS) entry which is preliminary data.</text>
</comment>
<keyword evidence="2" id="KW-0732">Signal</keyword>
<organism evidence="3 4">
    <name type="scientific">Marseilla massiliensis</name>
    <dbReference type="NCBI Taxonomy" id="1841864"/>
    <lineage>
        <taxon>Bacteria</taxon>
        <taxon>Pseudomonadati</taxon>
        <taxon>Bacteroidota</taxon>
        <taxon>Bacteroidia</taxon>
        <taxon>Bacteroidales</taxon>
        <taxon>Prevotellaceae</taxon>
        <taxon>Marseilla</taxon>
    </lineage>
</organism>
<evidence type="ECO:0000313" key="3">
    <source>
        <dbReference type="EMBL" id="MBM6662700.1"/>
    </source>
</evidence>
<evidence type="ECO:0008006" key="5">
    <source>
        <dbReference type="Google" id="ProtNLM"/>
    </source>
</evidence>
<accession>A0A938WNT5</accession>
<gene>
    <name evidence="3" type="ORF">H6B30_13245</name>
</gene>
<dbReference type="RefSeq" id="WP_205111344.1">
    <property type="nucleotide sequence ID" value="NZ_JACJJL010000027.1"/>
</dbReference>
<evidence type="ECO:0000313" key="4">
    <source>
        <dbReference type="Proteomes" id="UP000764045"/>
    </source>
</evidence>
<dbReference type="Proteomes" id="UP000764045">
    <property type="component" value="Unassembled WGS sequence"/>
</dbReference>
<evidence type="ECO:0000256" key="1">
    <source>
        <dbReference type="SAM" id="Coils"/>
    </source>
</evidence>
<name>A0A938WNT5_9BACT</name>
<proteinExistence type="predicted"/>
<sequence>MKKLFLSMAVVLATVFAASCSNDDAENSSVTKTENRKAEQKKEKELLELKERIAHMNQEWVQRAPAMDTRSTSRWKIVGKADIAGAKIGRRLGSWGAVIVGAAASAYAIYKTQPKHVALPPIAEPNEKAAIVRVSHTGATGPTDSVGYYHNKLQASIGIDKIVAANYADIERLVVDAANKLGIAGKQQVQAGLLYGNADLQFLKNNMGRLNNAASSAEYCTMLRGNLKTVDDAEIGVLEEYMTGLDAIEAARRLEYTRAPWD</sequence>
<feature type="coiled-coil region" evidence="1">
    <location>
        <begin position="30"/>
        <end position="59"/>
    </location>
</feature>
<protein>
    <recommendedName>
        <fullName evidence="5">Lipoprotein</fullName>
    </recommendedName>
</protein>
<reference evidence="3 4" key="1">
    <citation type="journal article" date="2021" name="Sci. Rep.">
        <title>The distribution of antibiotic resistance genes in chicken gut microbiota commensals.</title>
        <authorList>
            <person name="Juricova H."/>
            <person name="Matiasovicova J."/>
            <person name="Kubasova T."/>
            <person name="Cejkova D."/>
            <person name="Rychlik I."/>
        </authorList>
    </citation>
    <scope>NUCLEOTIDE SEQUENCE [LARGE SCALE GENOMIC DNA]</scope>
    <source>
        <strain evidence="3 4">An819</strain>
    </source>
</reference>